<name>A0A556AVD8_9BURK</name>
<protein>
    <submittedName>
        <fullName evidence="7">Glycine zipper 2TM domain-containing protein</fullName>
    </submittedName>
</protein>
<evidence type="ECO:0000256" key="2">
    <source>
        <dbReference type="ARBA" id="ARBA00022729"/>
    </source>
</evidence>
<proteinExistence type="predicted"/>
<dbReference type="InterPro" id="IPR008816">
    <property type="entry name" value="Gly_zipper_2TM_dom"/>
</dbReference>
<dbReference type="OrthoDB" id="5298161at2"/>
<keyword evidence="2" id="KW-0732">Signal</keyword>
<reference evidence="7 8" key="1">
    <citation type="submission" date="2019-07" db="EMBL/GenBank/DDBJ databases">
        <title>Qingshengfaniella alkalisoli gen. nov., sp. nov., isolated from saline soil.</title>
        <authorList>
            <person name="Xu L."/>
            <person name="Huang X.-X."/>
            <person name="Sun J.-Q."/>
        </authorList>
    </citation>
    <scope>NUCLEOTIDE SEQUENCE [LARGE SCALE GENOMIC DNA]</scope>
    <source>
        <strain evidence="7 8">DSM 27279</strain>
    </source>
</reference>
<evidence type="ECO:0000313" key="7">
    <source>
        <dbReference type="EMBL" id="TSH96913.1"/>
    </source>
</evidence>
<dbReference type="AlphaFoldDB" id="A0A556AVD8"/>
<dbReference type="PANTHER" id="PTHR35603">
    <property type="match status" value="1"/>
</dbReference>
<sequence>MAAQSVSPKTSRIGGRAMVAAVVLGAVTLAGCANQSASGNVYSFGQAQREQVSRAGTVLNVRNITIQPEQSTGAGTVAGAALGGLAGNQIGGGSGRTIATVVGGLAGALAGTQAERGLEKRAGYEITVRLDNGEVRVVAQEADVQLYAGQRVQVISGSGTTRVIPAS</sequence>
<organism evidence="7 8">
    <name type="scientific">Verticiella sediminum</name>
    <dbReference type="NCBI Taxonomy" id="1247510"/>
    <lineage>
        <taxon>Bacteria</taxon>
        <taxon>Pseudomonadati</taxon>
        <taxon>Pseudomonadota</taxon>
        <taxon>Betaproteobacteria</taxon>
        <taxon>Burkholderiales</taxon>
        <taxon>Alcaligenaceae</taxon>
        <taxon>Verticiella</taxon>
    </lineage>
</organism>
<evidence type="ECO:0000256" key="4">
    <source>
        <dbReference type="ARBA" id="ARBA00023139"/>
    </source>
</evidence>
<keyword evidence="5" id="KW-0449">Lipoprotein</keyword>
<dbReference type="Pfam" id="PF05433">
    <property type="entry name" value="Rick_17kDa_Anti"/>
    <property type="match status" value="1"/>
</dbReference>
<comment type="caution">
    <text evidence="7">The sequence shown here is derived from an EMBL/GenBank/DDBJ whole genome shotgun (WGS) entry which is preliminary data.</text>
</comment>
<evidence type="ECO:0000256" key="5">
    <source>
        <dbReference type="ARBA" id="ARBA00023288"/>
    </source>
</evidence>
<dbReference type="RefSeq" id="WP_143947573.1">
    <property type="nucleotide sequence ID" value="NZ_BAABMB010000002.1"/>
</dbReference>
<accession>A0A556AVD8</accession>
<feature type="domain" description="Glycine zipper 2TM" evidence="6">
    <location>
        <begin position="74"/>
        <end position="114"/>
    </location>
</feature>
<evidence type="ECO:0000256" key="3">
    <source>
        <dbReference type="ARBA" id="ARBA00023136"/>
    </source>
</evidence>
<dbReference type="Proteomes" id="UP000318405">
    <property type="component" value="Unassembled WGS sequence"/>
</dbReference>
<comment type="subcellular location">
    <subcellularLocation>
        <location evidence="1">Cell outer membrane</location>
        <topology evidence="1">Lipid-anchor</topology>
    </subcellularLocation>
</comment>
<keyword evidence="3" id="KW-0472">Membrane</keyword>
<dbReference type="PANTHER" id="PTHR35603:SF1">
    <property type="entry name" value="OUTER MEMBRANE LIPOPROTEIN SLYB"/>
    <property type="match status" value="1"/>
</dbReference>
<keyword evidence="8" id="KW-1185">Reference proteome</keyword>
<evidence type="ECO:0000256" key="1">
    <source>
        <dbReference type="ARBA" id="ARBA00004459"/>
    </source>
</evidence>
<evidence type="ECO:0000259" key="6">
    <source>
        <dbReference type="Pfam" id="PF05433"/>
    </source>
</evidence>
<gene>
    <name evidence="7" type="ORF">FOZ76_07730</name>
</gene>
<evidence type="ECO:0000313" key="8">
    <source>
        <dbReference type="Proteomes" id="UP000318405"/>
    </source>
</evidence>
<keyword evidence="4" id="KW-0564">Palmitate</keyword>
<dbReference type="GO" id="GO:0009279">
    <property type="term" value="C:cell outer membrane"/>
    <property type="evidence" value="ECO:0007669"/>
    <property type="project" value="UniProtKB-SubCell"/>
</dbReference>
<dbReference type="InterPro" id="IPR051407">
    <property type="entry name" value="Bact_OM_lipoprot/Surf_antigen"/>
</dbReference>
<dbReference type="EMBL" id="VLTJ01000012">
    <property type="protein sequence ID" value="TSH96913.1"/>
    <property type="molecule type" value="Genomic_DNA"/>
</dbReference>